<gene>
    <name evidence="8" type="ORF">NONO_c70870</name>
</gene>
<sequence>MVNSEVSKNPRGKNSLNAMRGGDRTRTILIQVGVAVVLIALIAAIGISIAVKQSHKNDVKGPIPSVAAQPAAPDAVTGSITDKGEIKIGKPGAKVDIRVVADLQCPACKMFEGANGKAIEDAVNAGTASVRYNIIAFLDQSSGGTRYSSRGANAAYCTATADPTKFLPWLTSMYDQQPQEGGSGLPDDKLVQIAQAAGYTDPAVAECITSDKYDAYVQKTTKDVLNSGIKSTPTVFINDKQVTSSQVLMQPDGMRAAIEAAAK</sequence>
<keyword evidence="3" id="KW-0560">Oxidoreductase</keyword>
<dbReference type="SUPFAM" id="SSF52833">
    <property type="entry name" value="Thioredoxin-like"/>
    <property type="match status" value="1"/>
</dbReference>
<keyword evidence="2" id="KW-0732">Signal</keyword>
<keyword evidence="6" id="KW-1133">Transmembrane helix</keyword>
<dbReference type="Pfam" id="PF13462">
    <property type="entry name" value="Thioredoxin_4"/>
    <property type="match status" value="1"/>
</dbReference>
<dbReference type="HOGENOM" id="CLU_000288_47_3_11"/>
<evidence type="ECO:0000256" key="6">
    <source>
        <dbReference type="SAM" id="Phobius"/>
    </source>
</evidence>
<feature type="transmembrane region" description="Helical" evidence="6">
    <location>
        <begin position="28"/>
        <end position="51"/>
    </location>
</feature>
<evidence type="ECO:0000256" key="3">
    <source>
        <dbReference type="ARBA" id="ARBA00023002"/>
    </source>
</evidence>
<evidence type="ECO:0000259" key="7">
    <source>
        <dbReference type="Pfam" id="PF13462"/>
    </source>
</evidence>
<comment type="similarity">
    <text evidence="1">Belongs to the thioredoxin family. DsbA subfamily.</text>
</comment>
<dbReference type="Proteomes" id="UP000019150">
    <property type="component" value="Chromosome"/>
</dbReference>
<dbReference type="PANTHER" id="PTHR13887:SF14">
    <property type="entry name" value="DISULFIDE BOND FORMATION PROTEIN D"/>
    <property type="match status" value="1"/>
</dbReference>
<dbReference type="Gene3D" id="3.40.30.10">
    <property type="entry name" value="Glutaredoxin"/>
    <property type="match status" value="1"/>
</dbReference>
<proteinExistence type="inferred from homology"/>
<dbReference type="EMBL" id="CP006850">
    <property type="protein sequence ID" value="AHH21848.1"/>
    <property type="molecule type" value="Genomic_DNA"/>
</dbReference>
<accession>W5TSI6</accession>
<dbReference type="AlphaFoldDB" id="W5TSI6"/>
<keyword evidence="9" id="KW-1185">Reference proteome</keyword>
<dbReference type="KEGG" id="nno:NONO_c70870"/>
<dbReference type="PATRIC" id="fig|1415166.3.peg.7274"/>
<evidence type="ECO:0000256" key="5">
    <source>
        <dbReference type="ARBA" id="ARBA00023284"/>
    </source>
</evidence>
<keyword evidence="6" id="KW-0472">Membrane</keyword>
<dbReference type="InterPro" id="IPR036249">
    <property type="entry name" value="Thioredoxin-like_sf"/>
</dbReference>
<evidence type="ECO:0000313" key="8">
    <source>
        <dbReference type="EMBL" id="AHH21848.1"/>
    </source>
</evidence>
<evidence type="ECO:0000256" key="4">
    <source>
        <dbReference type="ARBA" id="ARBA00023157"/>
    </source>
</evidence>
<evidence type="ECO:0000313" key="9">
    <source>
        <dbReference type="Proteomes" id="UP000019150"/>
    </source>
</evidence>
<name>W5TSI6_9NOCA</name>
<evidence type="ECO:0000256" key="2">
    <source>
        <dbReference type="ARBA" id="ARBA00022729"/>
    </source>
</evidence>
<reference evidence="8 9" key="1">
    <citation type="journal article" date="2014" name="Appl. Environ. Microbiol.">
        <title>Insights into the Microbial Degradation of Rubber and Gutta-Percha by Analysis of the Complete Genome of Nocardia nova SH22a.</title>
        <authorList>
            <person name="Luo Q."/>
            <person name="Hiessl S."/>
            <person name="Poehlein A."/>
            <person name="Daniel R."/>
            <person name="Steinbuchel A."/>
        </authorList>
    </citation>
    <scope>NUCLEOTIDE SEQUENCE [LARGE SCALE GENOMIC DNA]</scope>
    <source>
        <strain evidence="8">SH22a</strain>
    </source>
</reference>
<dbReference type="eggNOG" id="COG1651">
    <property type="taxonomic scope" value="Bacteria"/>
</dbReference>
<keyword evidence="5" id="KW-0676">Redox-active center</keyword>
<feature type="domain" description="Thioredoxin-like fold" evidence="7">
    <location>
        <begin position="83"/>
        <end position="259"/>
    </location>
</feature>
<keyword evidence="4" id="KW-1015">Disulfide bond</keyword>
<dbReference type="GO" id="GO:0016491">
    <property type="term" value="F:oxidoreductase activity"/>
    <property type="evidence" value="ECO:0007669"/>
    <property type="project" value="UniProtKB-KW"/>
</dbReference>
<dbReference type="OrthoDB" id="117402at2"/>
<protein>
    <submittedName>
        <fullName evidence="8">Thioredoxin domain-containing protein</fullName>
    </submittedName>
</protein>
<dbReference type="InterPro" id="IPR012336">
    <property type="entry name" value="Thioredoxin-like_fold"/>
</dbReference>
<dbReference type="STRING" id="1415166.NONO_c70870"/>
<keyword evidence="6" id="KW-0812">Transmembrane</keyword>
<dbReference type="PANTHER" id="PTHR13887">
    <property type="entry name" value="GLUTATHIONE S-TRANSFERASE KAPPA"/>
    <property type="match status" value="1"/>
</dbReference>
<organism evidence="8 9">
    <name type="scientific">Nocardia nova SH22a</name>
    <dbReference type="NCBI Taxonomy" id="1415166"/>
    <lineage>
        <taxon>Bacteria</taxon>
        <taxon>Bacillati</taxon>
        <taxon>Actinomycetota</taxon>
        <taxon>Actinomycetes</taxon>
        <taxon>Mycobacteriales</taxon>
        <taxon>Nocardiaceae</taxon>
        <taxon>Nocardia</taxon>
    </lineage>
</organism>
<evidence type="ECO:0000256" key="1">
    <source>
        <dbReference type="ARBA" id="ARBA00005791"/>
    </source>
</evidence>